<comment type="caution">
    <text evidence="2">The sequence shown here is derived from an EMBL/GenBank/DDBJ whole genome shotgun (WGS) entry which is preliminary data.</text>
</comment>
<dbReference type="EMBL" id="BAFK01000046">
    <property type="protein sequence ID" value="GAB60759.1"/>
    <property type="molecule type" value="Genomic_DNA"/>
</dbReference>
<keyword evidence="1" id="KW-1133">Transmembrane helix</keyword>
<feature type="transmembrane region" description="Helical" evidence="1">
    <location>
        <begin position="12"/>
        <end position="33"/>
    </location>
</feature>
<feature type="transmembrane region" description="Helical" evidence="1">
    <location>
        <begin position="94"/>
        <end position="114"/>
    </location>
</feature>
<feature type="transmembrane region" description="Helical" evidence="1">
    <location>
        <begin position="70"/>
        <end position="88"/>
    </location>
</feature>
<protein>
    <submittedName>
        <fullName evidence="2">Uncharacterized protein</fullName>
    </submittedName>
</protein>
<evidence type="ECO:0000313" key="2">
    <source>
        <dbReference type="EMBL" id="GAB60759.1"/>
    </source>
</evidence>
<proteinExistence type="predicted"/>
<gene>
    <name evidence="2" type="ORF">RNAN_3790</name>
</gene>
<keyword evidence="3" id="KW-1185">Reference proteome</keyword>
<accession>I1E381</accession>
<dbReference type="AlphaFoldDB" id="I1E381"/>
<name>I1E381_9GAMM</name>
<evidence type="ECO:0000313" key="3">
    <source>
        <dbReference type="Proteomes" id="UP000004374"/>
    </source>
</evidence>
<feature type="transmembrane region" description="Helical" evidence="1">
    <location>
        <begin position="45"/>
        <end position="63"/>
    </location>
</feature>
<sequence>MTRDEAIRATRNGAIAACISGTLTVVVMAFAISTDAEGSFALFNNPLNLVDAALIFICAFGMYKHSRTAAVVILLYFIASKAIIAVETSKAPGIGMALVFVYFYGKAIQGAFAYHRLEQQADPEYRAMSRKGGVFLGAGVLIAVLMIGFSLFSTFGVVPSTRVLAGNEIPEADIKLLEEKGILVAGDQVEFFYAQGLTSVLESGNILTTSHVILYYTEDNGKLNIYALPLDEVTAVEIEKPGTPVSDSIYIVRTETPDRWIKLFLSIEQKGDQKFVAALKARIG</sequence>
<dbReference type="RefSeq" id="WP_008224620.1">
    <property type="nucleotide sequence ID" value="NZ_BAFK01000046.1"/>
</dbReference>
<dbReference type="Proteomes" id="UP000004374">
    <property type="component" value="Unassembled WGS sequence"/>
</dbReference>
<organism evidence="2 3">
    <name type="scientific">Rheinheimera nanhaiensis E407-8</name>
    <dbReference type="NCBI Taxonomy" id="562729"/>
    <lineage>
        <taxon>Bacteria</taxon>
        <taxon>Pseudomonadati</taxon>
        <taxon>Pseudomonadota</taxon>
        <taxon>Gammaproteobacteria</taxon>
        <taxon>Chromatiales</taxon>
        <taxon>Chromatiaceae</taxon>
        <taxon>Rheinheimera</taxon>
    </lineage>
</organism>
<keyword evidence="1" id="KW-0812">Transmembrane</keyword>
<keyword evidence="1" id="KW-0472">Membrane</keyword>
<reference evidence="2 3" key="1">
    <citation type="journal article" date="2012" name="J. Bacteriol.">
        <title>Genome Sequence of the Protease-Producing Bacterium Rheinheimera nanhaiensis E407-8T, Isolated from Deep-Sea Sediment of the South China Sea.</title>
        <authorList>
            <person name="Zhang X.-Y."/>
            <person name="Zhang Y.-J."/>
            <person name="Qin Q.-L."/>
            <person name="Xie B.-B."/>
            <person name="Chen X.-L."/>
            <person name="Zhou B.-C."/>
            <person name="Zhang Y.-Z."/>
        </authorList>
    </citation>
    <scope>NUCLEOTIDE SEQUENCE [LARGE SCALE GENOMIC DNA]</scope>
    <source>
        <strain evidence="2 3">E407-8</strain>
    </source>
</reference>
<feature type="transmembrane region" description="Helical" evidence="1">
    <location>
        <begin position="134"/>
        <end position="158"/>
    </location>
</feature>
<dbReference type="OrthoDB" id="5985578at2"/>
<evidence type="ECO:0000256" key="1">
    <source>
        <dbReference type="SAM" id="Phobius"/>
    </source>
</evidence>